<evidence type="ECO:0000256" key="4">
    <source>
        <dbReference type="SAM" id="MobiDB-lite"/>
    </source>
</evidence>
<feature type="domain" description="ABC transporter" evidence="5">
    <location>
        <begin position="5"/>
        <end position="203"/>
    </location>
</feature>
<dbReference type="InterPro" id="IPR003593">
    <property type="entry name" value="AAA+_ATPase"/>
</dbReference>
<keyword evidence="3 6" id="KW-0067">ATP-binding</keyword>
<protein>
    <submittedName>
        <fullName evidence="6">ABC transporter ATP-binding protein</fullName>
    </submittedName>
</protein>
<feature type="domain" description="ABC transporter" evidence="5">
    <location>
        <begin position="306"/>
        <end position="526"/>
    </location>
</feature>
<evidence type="ECO:0000256" key="2">
    <source>
        <dbReference type="ARBA" id="ARBA00022741"/>
    </source>
</evidence>
<reference evidence="6 7" key="1">
    <citation type="submission" date="2017-07" db="EMBL/GenBank/DDBJ databases">
        <title>Leptospira spp. isolated from tropical soils.</title>
        <authorList>
            <person name="Thibeaux R."/>
            <person name="Iraola G."/>
            <person name="Ferres I."/>
            <person name="Bierque E."/>
            <person name="Girault D."/>
            <person name="Soupe-Gilbert M.-E."/>
            <person name="Picardeau M."/>
            <person name="Goarant C."/>
        </authorList>
    </citation>
    <scope>NUCLEOTIDE SEQUENCE [LARGE SCALE GENOMIC DNA]</scope>
    <source>
        <strain evidence="6 7">ATI7-C-A2</strain>
    </source>
</reference>
<evidence type="ECO:0000256" key="3">
    <source>
        <dbReference type="ARBA" id="ARBA00022840"/>
    </source>
</evidence>
<gene>
    <name evidence="6" type="ORF">CH363_07155</name>
</gene>
<dbReference type="InterPro" id="IPR050611">
    <property type="entry name" value="ABCF"/>
</dbReference>
<organism evidence="6 7">
    <name type="scientific">Leptospira haakeii</name>
    <dbReference type="NCBI Taxonomy" id="2023198"/>
    <lineage>
        <taxon>Bacteria</taxon>
        <taxon>Pseudomonadati</taxon>
        <taxon>Spirochaetota</taxon>
        <taxon>Spirochaetia</taxon>
        <taxon>Leptospirales</taxon>
        <taxon>Leptospiraceae</taxon>
        <taxon>Leptospira</taxon>
    </lineage>
</organism>
<dbReference type="SUPFAM" id="SSF52540">
    <property type="entry name" value="P-loop containing nucleoside triphosphate hydrolases"/>
    <property type="match status" value="2"/>
</dbReference>
<dbReference type="Pfam" id="PF00005">
    <property type="entry name" value="ABC_tran"/>
    <property type="match status" value="2"/>
</dbReference>
<dbReference type="CDD" id="cd03221">
    <property type="entry name" value="ABCF_EF-3"/>
    <property type="match status" value="1"/>
</dbReference>
<dbReference type="PANTHER" id="PTHR19211">
    <property type="entry name" value="ATP-BINDING TRANSPORT PROTEIN-RELATED"/>
    <property type="match status" value="1"/>
</dbReference>
<evidence type="ECO:0000256" key="1">
    <source>
        <dbReference type="ARBA" id="ARBA00022737"/>
    </source>
</evidence>
<dbReference type="PANTHER" id="PTHR19211:SF6">
    <property type="entry name" value="BLL7188 PROTEIN"/>
    <property type="match status" value="1"/>
</dbReference>
<proteinExistence type="predicted"/>
<keyword evidence="2" id="KW-0547">Nucleotide-binding</keyword>
<dbReference type="PROSITE" id="PS50893">
    <property type="entry name" value="ABC_TRANSPORTER_2"/>
    <property type="match status" value="2"/>
</dbReference>
<dbReference type="Proteomes" id="UP000231857">
    <property type="component" value="Unassembled WGS sequence"/>
</dbReference>
<dbReference type="Gene3D" id="3.40.50.300">
    <property type="entry name" value="P-loop containing nucleotide triphosphate hydrolases"/>
    <property type="match status" value="2"/>
</dbReference>
<evidence type="ECO:0000259" key="5">
    <source>
        <dbReference type="PROSITE" id="PS50893"/>
    </source>
</evidence>
<sequence>MQSSIVANDVSFEFSDGRILFQNFNFSLGQERAALVGPNGIGKTYLAKLISGEIETSNGKILRNSTVSYLPQREKPEQITVEEFLQNYSWSLHGEKLLAGIDRSRFCDQLSGGQWMRVRLAERLDDQFLILDEPTNDLDQEAKKVLIQFLKEYEYGFLLISHDRECLKLCETILELSNLGLNKYGDGWNSYEETKKRERKNSLAALDKARRERDIAQTERIEQIERQEKRNRKGTKSAAKGGTPKILLGARKRNAQVSSGKINSSSLEKANEKIREVYDAMDRMKIDPIMYADLSGKEIPSQKLVAEAKDFNIRFQDWIYKDNLNFSWKGNIRIAIKGMNGSGKSTLLQTLLGSNFKTRGSITLGKLNTLYIDQKCNQLDDSKSIYENVRDVSTLEESEIRNGLAKFLFFKDTVFQKVHTLSGGERLRAALARGLLSTEKAELLLLDEPTNNLDLGNIEFLEGLIREFKAAVVIVSHDETFLENCGIQQELTIKHILNVTNQSFFLDISQDPGISLPLNIEYGEKDVPS</sequence>
<dbReference type="InterPro" id="IPR003439">
    <property type="entry name" value="ABC_transporter-like_ATP-bd"/>
</dbReference>
<comment type="caution">
    <text evidence="6">The sequence shown here is derived from an EMBL/GenBank/DDBJ whole genome shotgun (WGS) entry which is preliminary data.</text>
</comment>
<feature type="region of interest" description="Disordered" evidence="4">
    <location>
        <begin position="223"/>
        <end position="243"/>
    </location>
</feature>
<evidence type="ECO:0000313" key="6">
    <source>
        <dbReference type="EMBL" id="PKA16545.1"/>
    </source>
</evidence>
<dbReference type="InterPro" id="IPR027417">
    <property type="entry name" value="P-loop_NTPase"/>
</dbReference>
<dbReference type="RefSeq" id="WP_100722991.1">
    <property type="nucleotide sequence ID" value="NZ_NPEG01000002.1"/>
</dbReference>
<name>A0ABX4PP00_9LEPT</name>
<dbReference type="EMBL" id="NPEI01000003">
    <property type="protein sequence ID" value="PKA16545.1"/>
    <property type="molecule type" value="Genomic_DNA"/>
</dbReference>
<dbReference type="SMART" id="SM00382">
    <property type="entry name" value="AAA"/>
    <property type="match status" value="2"/>
</dbReference>
<dbReference type="GO" id="GO:0005524">
    <property type="term" value="F:ATP binding"/>
    <property type="evidence" value="ECO:0007669"/>
    <property type="project" value="UniProtKB-KW"/>
</dbReference>
<keyword evidence="7" id="KW-1185">Reference proteome</keyword>
<evidence type="ECO:0000313" key="7">
    <source>
        <dbReference type="Proteomes" id="UP000231857"/>
    </source>
</evidence>
<keyword evidence="1" id="KW-0677">Repeat</keyword>
<accession>A0ABX4PP00</accession>